<organism evidence="1 2">
    <name type="scientific">Dictyobacter kobayashii</name>
    <dbReference type="NCBI Taxonomy" id="2014872"/>
    <lineage>
        <taxon>Bacteria</taxon>
        <taxon>Bacillati</taxon>
        <taxon>Chloroflexota</taxon>
        <taxon>Ktedonobacteria</taxon>
        <taxon>Ktedonobacterales</taxon>
        <taxon>Dictyobacteraceae</taxon>
        <taxon>Dictyobacter</taxon>
    </lineage>
</organism>
<dbReference type="SUPFAM" id="SSF111331">
    <property type="entry name" value="NAD kinase/diacylglycerol kinase-like"/>
    <property type="match status" value="1"/>
</dbReference>
<sequence length="180" mass="20211">MTYAAAVAKALQSYTPLEVELHFEGLAIYKHDAAGQPVGKPSILDKTITMRRKVAQVTIVNSPVFWGALQATVPGVNLHDRLLDIIVIEDNRLEKLLHKILNFFRRRTAQKAEQEDWYTQFPELLAAERTNIPGIHHVQARDITIYSCGKRAEVTLDGEIRGQTPIHARVADEALNIIVP</sequence>
<evidence type="ECO:0000313" key="1">
    <source>
        <dbReference type="EMBL" id="GCE23841.1"/>
    </source>
</evidence>
<dbReference type="Proteomes" id="UP000287188">
    <property type="component" value="Unassembled WGS sequence"/>
</dbReference>
<protein>
    <submittedName>
        <fullName evidence="1">Uncharacterized protein</fullName>
    </submittedName>
</protein>
<gene>
    <name evidence="1" type="ORF">KDK_76410</name>
</gene>
<dbReference type="EMBL" id="BIFS01000002">
    <property type="protein sequence ID" value="GCE23841.1"/>
    <property type="molecule type" value="Genomic_DNA"/>
</dbReference>
<keyword evidence="2" id="KW-1185">Reference proteome</keyword>
<dbReference type="AlphaFoldDB" id="A0A402AXI7"/>
<proteinExistence type="predicted"/>
<dbReference type="InterPro" id="IPR016064">
    <property type="entry name" value="NAD/diacylglycerol_kinase_sf"/>
</dbReference>
<reference evidence="2" key="1">
    <citation type="submission" date="2018-12" db="EMBL/GenBank/DDBJ databases">
        <title>Tengunoibacter tsumagoiensis gen. nov., sp. nov., Dictyobacter kobayashii sp. nov., D. alpinus sp. nov., and D. joshuensis sp. nov. and description of Dictyobacteraceae fam. nov. within the order Ktedonobacterales isolated from Tengu-no-mugimeshi.</title>
        <authorList>
            <person name="Wang C.M."/>
            <person name="Zheng Y."/>
            <person name="Sakai Y."/>
            <person name="Toyoda A."/>
            <person name="Minakuchi Y."/>
            <person name="Abe K."/>
            <person name="Yokota A."/>
            <person name="Yabe S."/>
        </authorList>
    </citation>
    <scope>NUCLEOTIDE SEQUENCE [LARGE SCALE GENOMIC DNA]</scope>
    <source>
        <strain evidence="2">Uno11</strain>
    </source>
</reference>
<name>A0A402AXI7_9CHLR</name>
<evidence type="ECO:0000313" key="2">
    <source>
        <dbReference type="Proteomes" id="UP000287188"/>
    </source>
</evidence>
<accession>A0A402AXI7</accession>
<comment type="caution">
    <text evidence="1">The sequence shown here is derived from an EMBL/GenBank/DDBJ whole genome shotgun (WGS) entry which is preliminary data.</text>
</comment>
<dbReference type="Gene3D" id="2.60.200.40">
    <property type="match status" value="1"/>
</dbReference>
<dbReference type="OrthoDB" id="142078at2"/>